<dbReference type="Pfam" id="PF01894">
    <property type="entry name" value="YjbQ"/>
    <property type="match status" value="1"/>
</dbReference>
<dbReference type="InterPro" id="IPR001602">
    <property type="entry name" value="UPF0047_YjbQ-like"/>
</dbReference>
<dbReference type="NCBIfam" id="TIGR00149">
    <property type="entry name" value="TIGR00149_YjbQ"/>
    <property type="match status" value="1"/>
</dbReference>
<dbReference type="InterPro" id="IPR035917">
    <property type="entry name" value="YjbQ-like_sf"/>
</dbReference>
<organism evidence="2">
    <name type="scientific">marine metagenome</name>
    <dbReference type="NCBI Taxonomy" id="408172"/>
    <lineage>
        <taxon>unclassified sequences</taxon>
        <taxon>metagenomes</taxon>
        <taxon>ecological metagenomes</taxon>
    </lineage>
</organism>
<evidence type="ECO:0000313" key="2">
    <source>
        <dbReference type="EMBL" id="SVD46098.1"/>
    </source>
</evidence>
<dbReference type="Gene3D" id="2.60.120.460">
    <property type="entry name" value="YjbQ-like"/>
    <property type="match status" value="1"/>
</dbReference>
<dbReference type="PANTHER" id="PTHR30615:SF8">
    <property type="entry name" value="UPF0047 PROTEIN C4A8.02C"/>
    <property type="match status" value="1"/>
</dbReference>
<dbReference type="SUPFAM" id="SSF111038">
    <property type="entry name" value="YjbQ-like"/>
    <property type="match status" value="1"/>
</dbReference>
<dbReference type="EMBL" id="UINC01152103">
    <property type="protein sequence ID" value="SVD46098.1"/>
    <property type="molecule type" value="Genomic_DNA"/>
</dbReference>
<reference evidence="2" key="1">
    <citation type="submission" date="2018-05" db="EMBL/GenBank/DDBJ databases">
        <authorList>
            <person name="Lanie J.A."/>
            <person name="Ng W.-L."/>
            <person name="Kazmierczak K.M."/>
            <person name="Andrzejewski T.M."/>
            <person name="Davidsen T.M."/>
            <person name="Wayne K.J."/>
            <person name="Tettelin H."/>
            <person name="Glass J.I."/>
            <person name="Rusch D."/>
            <person name="Podicherti R."/>
            <person name="Tsui H.-C.T."/>
            <person name="Winkler M.E."/>
        </authorList>
    </citation>
    <scope>NUCLEOTIDE SEQUENCE</scope>
</reference>
<evidence type="ECO:0000256" key="1">
    <source>
        <dbReference type="ARBA" id="ARBA00005534"/>
    </source>
</evidence>
<sequence length="139" mass="16019">MKQIFHEIVLNTKGSGLYNFTKQTKNFVNKNKLLNGILNINILHTSASLTIQENADPDVLYDLNNFFKKLVPMNNELYKHTTEGEDDMPAHIKSALTNSHLTLSVKNSRIILGTWQGLYLFEHRLENQTRKISHHFIGQ</sequence>
<dbReference type="AlphaFoldDB" id="A0A382VJL5"/>
<gene>
    <name evidence="2" type="ORF">METZ01_LOCUS398952</name>
</gene>
<dbReference type="PANTHER" id="PTHR30615">
    <property type="entry name" value="UNCHARACTERIZED PROTEIN YJBQ-RELATED"/>
    <property type="match status" value="1"/>
</dbReference>
<proteinExistence type="inferred from homology"/>
<name>A0A382VJL5_9ZZZZ</name>
<evidence type="ECO:0008006" key="3">
    <source>
        <dbReference type="Google" id="ProtNLM"/>
    </source>
</evidence>
<accession>A0A382VJL5</accession>
<dbReference type="PIRSF" id="PIRSF004681">
    <property type="entry name" value="UCP004681"/>
    <property type="match status" value="1"/>
</dbReference>
<protein>
    <recommendedName>
        <fullName evidence="3">Secondary thiamine-phosphate synthase enzyme</fullName>
    </recommendedName>
</protein>
<comment type="similarity">
    <text evidence="1">Belongs to the UPF0047 family.</text>
</comment>